<protein>
    <recommendedName>
        <fullName evidence="2">DNA replication regulator Sld3 C-terminal domain-containing protein</fullName>
    </recommendedName>
</protein>
<feature type="compositionally biased region" description="Basic residues" evidence="1">
    <location>
        <begin position="315"/>
        <end position="326"/>
    </location>
</feature>
<dbReference type="EMBL" id="NHYD01001423">
    <property type="protein sequence ID" value="PPQ91196.1"/>
    <property type="molecule type" value="Genomic_DNA"/>
</dbReference>
<feature type="region of interest" description="Disordered" evidence="1">
    <location>
        <begin position="270"/>
        <end position="333"/>
    </location>
</feature>
<feature type="region of interest" description="Disordered" evidence="1">
    <location>
        <begin position="184"/>
        <end position="206"/>
    </location>
</feature>
<evidence type="ECO:0000256" key="1">
    <source>
        <dbReference type="SAM" id="MobiDB-lite"/>
    </source>
</evidence>
<feature type="compositionally biased region" description="Polar residues" evidence="1">
    <location>
        <begin position="270"/>
        <end position="285"/>
    </location>
</feature>
<dbReference type="Pfam" id="PF08639">
    <property type="entry name" value="Sld3_STD"/>
    <property type="match status" value="1"/>
</dbReference>
<sequence length="498" mass="56202">MATIVETEYILDDRKTANWTKTQEKTISTEYPFSTQNEPLDQFVARTYLQFLWLPESIMPLNLLIPSLRRVNAPSTSSDASVHPMHAFLEPLLLTTTTVTNKYHTELPQILSEGGGAGEMEETMMWYSLTHEKGNDGAPNISEHDDGPWTDDKWRHGYMERMERREVQIQVLLWLYKLSLPGPAPPEKKKRKRKRSRKDDEPDMTTEDYLEAFMDRLSMWQLLSTLERTKNTGEERDWIQAFTQAIVEPIFKTQVPELCSLLHSKVFPSSPFSDTESPTLNKSSPEPQPKRALSRAPSVSQIPSPTLSTSSRTTARTKSKLARARSRSLSVSLAQELKERERASSIPSKKPVFNREVSMSRVFKPKPKPKQTEETIKTEPVLPPPKPSANLGVTLVEETPVKARVASSTTFGRQPSFSFGAKSSTKVSLPLVPESPVEGEEGEEEWMMESSPPDIVFLNPKRGPNGVVEMDSDDDDDDGEHFATPSKPSRSSSRLSKR</sequence>
<feature type="compositionally biased region" description="Polar residues" evidence="1">
    <location>
        <begin position="407"/>
        <end position="427"/>
    </location>
</feature>
<dbReference type="OrthoDB" id="3003917at2759"/>
<evidence type="ECO:0000259" key="2">
    <source>
        <dbReference type="Pfam" id="PF08639"/>
    </source>
</evidence>
<dbReference type="Proteomes" id="UP000283269">
    <property type="component" value="Unassembled WGS sequence"/>
</dbReference>
<feature type="compositionally biased region" description="Low complexity" evidence="1">
    <location>
        <begin position="485"/>
        <end position="498"/>
    </location>
</feature>
<dbReference type="InterPro" id="IPR013948">
    <property type="entry name" value="DNA_replication_reg_Sld3_C"/>
</dbReference>
<accession>A0A409XKE9</accession>
<dbReference type="Gene3D" id="1.20.58.2130">
    <property type="match status" value="1"/>
</dbReference>
<feature type="compositionally biased region" description="Acidic residues" evidence="1">
    <location>
        <begin position="470"/>
        <end position="479"/>
    </location>
</feature>
<keyword evidence="4" id="KW-1185">Reference proteome</keyword>
<reference evidence="3 4" key="1">
    <citation type="journal article" date="2018" name="Evol. Lett.">
        <title>Horizontal gene cluster transfer increased hallucinogenic mushroom diversity.</title>
        <authorList>
            <person name="Reynolds H.T."/>
            <person name="Vijayakumar V."/>
            <person name="Gluck-Thaler E."/>
            <person name="Korotkin H.B."/>
            <person name="Matheny P.B."/>
            <person name="Slot J.C."/>
        </authorList>
    </citation>
    <scope>NUCLEOTIDE SEQUENCE [LARGE SCALE GENOMIC DNA]</scope>
    <source>
        <strain evidence="3 4">2631</strain>
    </source>
</reference>
<feature type="compositionally biased region" description="Low complexity" evidence="1">
    <location>
        <begin position="303"/>
        <end position="314"/>
    </location>
</feature>
<dbReference type="STRING" id="93625.A0A409XKE9"/>
<comment type="caution">
    <text evidence="3">The sequence shown here is derived from an EMBL/GenBank/DDBJ whole genome shotgun (WGS) entry which is preliminary data.</text>
</comment>
<evidence type="ECO:0000313" key="4">
    <source>
        <dbReference type="Proteomes" id="UP000283269"/>
    </source>
</evidence>
<proteinExistence type="predicted"/>
<gene>
    <name evidence="3" type="ORF">CVT25_001212</name>
</gene>
<evidence type="ECO:0000313" key="3">
    <source>
        <dbReference type="EMBL" id="PPQ91196.1"/>
    </source>
</evidence>
<name>A0A409XKE9_PSICY</name>
<feature type="domain" description="DNA replication regulator Sld3 C-terminal" evidence="2">
    <location>
        <begin position="159"/>
        <end position="364"/>
    </location>
</feature>
<feature type="compositionally biased region" description="Acidic residues" evidence="1">
    <location>
        <begin position="437"/>
        <end position="447"/>
    </location>
</feature>
<dbReference type="AlphaFoldDB" id="A0A409XKE9"/>
<feature type="region of interest" description="Disordered" evidence="1">
    <location>
        <begin position="364"/>
        <end position="391"/>
    </location>
</feature>
<feature type="region of interest" description="Disordered" evidence="1">
    <location>
        <begin position="407"/>
        <end position="498"/>
    </location>
</feature>
<dbReference type="InParanoid" id="A0A409XKE9"/>
<organism evidence="3 4">
    <name type="scientific">Psilocybe cyanescens</name>
    <dbReference type="NCBI Taxonomy" id="93625"/>
    <lineage>
        <taxon>Eukaryota</taxon>
        <taxon>Fungi</taxon>
        <taxon>Dikarya</taxon>
        <taxon>Basidiomycota</taxon>
        <taxon>Agaricomycotina</taxon>
        <taxon>Agaricomycetes</taxon>
        <taxon>Agaricomycetidae</taxon>
        <taxon>Agaricales</taxon>
        <taxon>Agaricineae</taxon>
        <taxon>Strophariaceae</taxon>
        <taxon>Psilocybe</taxon>
    </lineage>
</organism>